<dbReference type="RefSeq" id="WP_089806461.1">
    <property type="nucleotide sequence ID" value="NZ_FOYT01000001.1"/>
</dbReference>
<proteinExistence type="inferred from homology"/>
<dbReference type="PRINTS" id="PR01438">
    <property type="entry name" value="UNVRSLSTRESS"/>
</dbReference>
<gene>
    <name evidence="3" type="ORF">SAMN04487947_1739</name>
</gene>
<dbReference type="PANTHER" id="PTHR46268">
    <property type="entry name" value="STRESS RESPONSE PROTEIN NHAX"/>
    <property type="match status" value="1"/>
</dbReference>
<name>A0A1I6GW68_9EURY</name>
<accession>A0A1I6GW68</accession>
<dbReference type="AlphaFoldDB" id="A0A1I6GW68"/>
<dbReference type="InterPro" id="IPR006015">
    <property type="entry name" value="Universal_stress_UspA"/>
</dbReference>
<dbReference type="InterPro" id="IPR014729">
    <property type="entry name" value="Rossmann-like_a/b/a_fold"/>
</dbReference>
<dbReference type="Pfam" id="PF00582">
    <property type="entry name" value="Usp"/>
    <property type="match status" value="1"/>
</dbReference>
<dbReference type="InterPro" id="IPR006016">
    <property type="entry name" value="UspA"/>
</dbReference>
<reference evidence="4" key="1">
    <citation type="submission" date="2016-10" db="EMBL/GenBank/DDBJ databases">
        <authorList>
            <person name="Varghese N."/>
            <person name="Submissions S."/>
        </authorList>
    </citation>
    <scope>NUCLEOTIDE SEQUENCE [LARGE SCALE GENOMIC DNA]</scope>
    <source>
        <strain evidence="4">CGMCC 1.7736</strain>
    </source>
</reference>
<feature type="domain" description="UspA" evidence="2">
    <location>
        <begin position="3"/>
        <end position="128"/>
    </location>
</feature>
<comment type="similarity">
    <text evidence="1">Belongs to the universal stress protein A family.</text>
</comment>
<evidence type="ECO:0000313" key="3">
    <source>
        <dbReference type="EMBL" id="SFR46465.1"/>
    </source>
</evidence>
<sequence>MFTVLMPVDESESRGTAQADAVIRLPHAAEDVRVVLLYVFEDRTQAGGTSPKQIDGGRAAHGRLRGAGVSIEELSRVGDPATEILSAAAETDADYIVLGGRKRSPLGSLLFGSVTQAVVLDADRPVTITGGAKASPS</sequence>
<dbReference type="EMBL" id="FOYT01000001">
    <property type="protein sequence ID" value="SFR46465.1"/>
    <property type="molecule type" value="Genomic_DNA"/>
</dbReference>
<evidence type="ECO:0000313" key="4">
    <source>
        <dbReference type="Proteomes" id="UP000198531"/>
    </source>
</evidence>
<dbReference type="SUPFAM" id="SSF52402">
    <property type="entry name" value="Adenine nucleotide alpha hydrolases-like"/>
    <property type="match status" value="1"/>
</dbReference>
<dbReference type="PANTHER" id="PTHR46268:SF6">
    <property type="entry name" value="UNIVERSAL STRESS PROTEIN UP12"/>
    <property type="match status" value="1"/>
</dbReference>
<organism evidence="3 4">
    <name type="scientific">Halogeometricum rufum</name>
    <dbReference type="NCBI Taxonomy" id="553469"/>
    <lineage>
        <taxon>Archaea</taxon>
        <taxon>Methanobacteriati</taxon>
        <taxon>Methanobacteriota</taxon>
        <taxon>Stenosarchaea group</taxon>
        <taxon>Halobacteria</taxon>
        <taxon>Halobacteriales</taxon>
        <taxon>Haloferacaceae</taxon>
        <taxon>Halogeometricum</taxon>
    </lineage>
</organism>
<dbReference type="Proteomes" id="UP000198531">
    <property type="component" value="Unassembled WGS sequence"/>
</dbReference>
<dbReference type="Gene3D" id="3.40.50.620">
    <property type="entry name" value="HUPs"/>
    <property type="match status" value="1"/>
</dbReference>
<protein>
    <submittedName>
        <fullName evidence="3">Nucleotide-binding universal stress protein, UspA family</fullName>
    </submittedName>
</protein>
<dbReference type="CDD" id="cd00293">
    <property type="entry name" value="USP-like"/>
    <property type="match status" value="1"/>
</dbReference>
<dbReference type="OrthoDB" id="342236at2157"/>
<dbReference type="STRING" id="553469.SAMN04487947_1739"/>
<evidence type="ECO:0000259" key="2">
    <source>
        <dbReference type="Pfam" id="PF00582"/>
    </source>
</evidence>
<evidence type="ECO:0000256" key="1">
    <source>
        <dbReference type="ARBA" id="ARBA00008791"/>
    </source>
</evidence>
<keyword evidence="4" id="KW-1185">Reference proteome</keyword>